<dbReference type="EMBL" id="CAADFU010000207">
    <property type="protein sequence ID" value="VFK49644.1"/>
    <property type="molecule type" value="Genomic_DNA"/>
</dbReference>
<dbReference type="EMBL" id="CAADHB010000183">
    <property type="protein sequence ID" value="VFK80948.1"/>
    <property type="molecule type" value="Genomic_DNA"/>
</dbReference>
<protein>
    <submittedName>
        <fullName evidence="3">Uncharacterized protein</fullName>
    </submittedName>
</protein>
<keyword evidence="1" id="KW-0732">Signal</keyword>
<evidence type="ECO:0000313" key="3">
    <source>
        <dbReference type="EMBL" id="VFK49644.1"/>
    </source>
</evidence>
<evidence type="ECO:0000313" key="2">
    <source>
        <dbReference type="EMBL" id="VFK45040.1"/>
    </source>
</evidence>
<evidence type="ECO:0000256" key="1">
    <source>
        <dbReference type="SAM" id="SignalP"/>
    </source>
</evidence>
<accession>A0A450Z783</accession>
<gene>
    <name evidence="4" type="ORF">BECKSD772D_GA0070982_11832</name>
    <name evidence="3" type="ORF">BECKSD772E_GA0070983_12079</name>
    <name evidence="2" type="ORF">BECKSD772F_GA0070984_12059</name>
</gene>
<reference evidence="3" key="1">
    <citation type="submission" date="2019-02" db="EMBL/GenBank/DDBJ databases">
        <authorList>
            <person name="Gruber-Vodicka R. H."/>
            <person name="Seah K. B. B."/>
        </authorList>
    </citation>
    <scope>NUCLEOTIDE SEQUENCE</scope>
    <source>
        <strain evidence="4">BECK_S127</strain>
        <strain evidence="3">BECK_S1320</strain>
        <strain evidence="2">BECK_S1321</strain>
    </source>
</reference>
<feature type="signal peptide" evidence="1">
    <location>
        <begin position="1"/>
        <end position="19"/>
    </location>
</feature>
<sequence length="157" mass="17539">MRNIICFVVFLLYSWQTSAEVLVDENVSGGSGQNIRHFQVVEYDSAIPQATIFYTDGYGNLKFLVAELHGYNSGWNFENGLTGWSVTGDAFNYQPTKGDNPTARNRGQPSRHKGDYWIGTYEKYNDNTGSPGSVQGDRPIGEVITNKARLCEERATI</sequence>
<organism evidence="3">
    <name type="scientific">Candidatus Kentrum sp. SD</name>
    <dbReference type="NCBI Taxonomy" id="2126332"/>
    <lineage>
        <taxon>Bacteria</taxon>
        <taxon>Pseudomonadati</taxon>
        <taxon>Pseudomonadota</taxon>
        <taxon>Gammaproteobacteria</taxon>
        <taxon>Candidatus Kentrum</taxon>
    </lineage>
</organism>
<dbReference type="EMBL" id="CAADFR010000205">
    <property type="protein sequence ID" value="VFK45040.1"/>
    <property type="molecule type" value="Genomic_DNA"/>
</dbReference>
<name>A0A450Z783_9GAMM</name>
<dbReference type="AlphaFoldDB" id="A0A450Z783"/>
<evidence type="ECO:0000313" key="4">
    <source>
        <dbReference type="EMBL" id="VFK80948.1"/>
    </source>
</evidence>
<proteinExistence type="predicted"/>
<feature type="chain" id="PRO_5036113564" evidence="1">
    <location>
        <begin position="20"/>
        <end position="157"/>
    </location>
</feature>